<name>A0A1L3I189_9RHOB</name>
<sequence>MTSPPCPESVAADRSVSMADVDPNKTAPNYAMLQQAATAHGLDIYGGFHPTATQRRDMVEIPTSQTAPNPALQQPAGSGTGTDACTGAHSGAYPGMDTSGGTLILLGTGASYWAQFTASAEYLDTAPNPVDRWSSRVIGDLAYRLGATPYYPFTGPPYAPFVAWALASGRSFTSPSQMLVHDHYGMMISYRGALYFAYDIDLPTPPLAQAPCLSCADQPCLTTCPAEALENGGPYKLAACHDHLDTTAGTSCLSYGCRARCACPLSTGANRTPAQSAHHMRYFHIK</sequence>
<reference evidence="4" key="1">
    <citation type="submission" date="2016-07" db="EMBL/GenBank/DDBJ databases">
        <title>Phaeobacter portensis sp. nov., a tropodithietic acid producing bacterium isolated from a German harbor.</title>
        <authorList>
            <person name="Freese H.M."/>
            <person name="Bunk B."/>
            <person name="Breider S."/>
            <person name="Brinkhoff T."/>
        </authorList>
    </citation>
    <scope>NUCLEOTIDE SEQUENCE [LARGE SCALE GENOMIC DNA]</scope>
    <source>
        <strain evidence="4">P97</strain>
    </source>
</reference>
<accession>A0A1L3I189</accession>
<organism evidence="3 4">
    <name type="scientific">Phaeobacter porticola</name>
    <dbReference type="NCBI Taxonomy" id="1844006"/>
    <lineage>
        <taxon>Bacteria</taxon>
        <taxon>Pseudomonadati</taxon>
        <taxon>Pseudomonadota</taxon>
        <taxon>Alphaproteobacteria</taxon>
        <taxon>Rhodobacterales</taxon>
        <taxon>Roseobacteraceae</taxon>
        <taxon>Phaeobacter</taxon>
    </lineage>
</organism>
<protein>
    <recommendedName>
        <fullName evidence="2">4Fe-4S ferredoxin-type domain-containing protein</fullName>
    </recommendedName>
</protein>
<dbReference type="RefSeq" id="WP_072503672.1">
    <property type="nucleotide sequence ID" value="NZ_CP016364.1"/>
</dbReference>
<evidence type="ECO:0000313" key="4">
    <source>
        <dbReference type="Proteomes" id="UP000183859"/>
    </source>
</evidence>
<dbReference type="STRING" id="1844006.PhaeoP97_00430"/>
<dbReference type="Proteomes" id="UP000183859">
    <property type="component" value="Chromosome"/>
</dbReference>
<dbReference type="PROSITE" id="PS51379">
    <property type="entry name" value="4FE4S_FER_2"/>
    <property type="match status" value="1"/>
</dbReference>
<dbReference type="EMBL" id="CP016364">
    <property type="protein sequence ID" value="APG45880.1"/>
    <property type="molecule type" value="Genomic_DNA"/>
</dbReference>
<feature type="compositionally biased region" description="Polar residues" evidence="1">
    <location>
        <begin position="65"/>
        <end position="83"/>
    </location>
</feature>
<proteinExistence type="predicted"/>
<evidence type="ECO:0000313" key="3">
    <source>
        <dbReference type="EMBL" id="APG45880.1"/>
    </source>
</evidence>
<dbReference type="InterPro" id="IPR017896">
    <property type="entry name" value="4Fe4S_Fe-S-bd"/>
</dbReference>
<feature type="region of interest" description="Disordered" evidence="1">
    <location>
        <begin position="1"/>
        <end position="23"/>
    </location>
</feature>
<feature type="domain" description="4Fe-4S ferredoxin-type" evidence="2">
    <location>
        <begin position="203"/>
        <end position="234"/>
    </location>
</feature>
<dbReference type="AlphaFoldDB" id="A0A1L3I189"/>
<keyword evidence="4" id="KW-1185">Reference proteome</keyword>
<gene>
    <name evidence="3" type="ORF">PhaeoP97_00430</name>
</gene>
<feature type="region of interest" description="Disordered" evidence="1">
    <location>
        <begin position="65"/>
        <end position="85"/>
    </location>
</feature>
<evidence type="ECO:0000256" key="1">
    <source>
        <dbReference type="SAM" id="MobiDB-lite"/>
    </source>
</evidence>
<evidence type="ECO:0000259" key="2">
    <source>
        <dbReference type="PROSITE" id="PS51379"/>
    </source>
</evidence>
<dbReference type="KEGG" id="php:PhaeoP97_00430"/>